<sequence>MDLAVEIRMTLYEDLLIFPQHFVVSLFGEPSEPMPASHCPAIHLLQTCKLVNEEATPVFYSNHFFFSLPPSRLPRIDSSCYEAHSMGPAFQLSRFRWSTIACINSLSYPSGLNVTHVSSLTSPAFTVTGEDIVDLLWPTDVRYSPQGPDLFMSDSFSFWLTLMAMSFQLRERRMELETKIRSLLNKLDPMKHFGLFQYSPAPVPVPQLP</sequence>
<reference evidence="1" key="1">
    <citation type="journal article" date="2021" name="IMA Fungus">
        <title>Genomic characterization of three marine fungi, including Emericellopsis atlantica sp. nov. with signatures of a generalist lifestyle and marine biomass degradation.</title>
        <authorList>
            <person name="Hagestad O.C."/>
            <person name="Hou L."/>
            <person name="Andersen J.H."/>
            <person name="Hansen E.H."/>
            <person name="Altermark B."/>
            <person name="Li C."/>
            <person name="Kuhnert E."/>
            <person name="Cox R.J."/>
            <person name="Crous P.W."/>
            <person name="Spatafora J.W."/>
            <person name="Lail K."/>
            <person name="Amirebrahimi M."/>
            <person name="Lipzen A."/>
            <person name="Pangilinan J."/>
            <person name="Andreopoulos W."/>
            <person name="Hayes R.D."/>
            <person name="Ng V."/>
            <person name="Grigoriev I.V."/>
            <person name="Jackson S.A."/>
            <person name="Sutton T.D.S."/>
            <person name="Dobson A.D.W."/>
            <person name="Rama T."/>
        </authorList>
    </citation>
    <scope>NUCLEOTIDE SEQUENCE</scope>
    <source>
        <strain evidence="1">TRa018bII</strain>
    </source>
</reference>
<dbReference type="Proteomes" id="UP000824998">
    <property type="component" value="Unassembled WGS sequence"/>
</dbReference>
<dbReference type="AlphaFoldDB" id="A0A9P7YP01"/>
<dbReference type="EMBL" id="MU251400">
    <property type="protein sequence ID" value="KAG9236732.1"/>
    <property type="molecule type" value="Genomic_DNA"/>
</dbReference>
<proteinExistence type="predicted"/>
<comment type="caution">
    <text evidence="1">The sequence shown here is derived from an EMBL/GenBank/DDBJ whole genome shotgun (WGS) entry which is preliminary data.</text>
</comment>
<evidence type="ECO:0000313" key="2">
    <source>
        <dbReference type="Proteomes" id="UP000824998"/>
    </source>
</evidence>
<name>A0A9P7YP01_9HELO</name>
<keyword evidence="2" id="KW-1185">Reference proteome</keyword>
<evidence type="ECO:0000313" key="1">
    <source>
        <dbReference type="EMBL" id="KAG9236732.1"/>
    </source>
</evidence>
<protein>
    <submittedName>
        <fullName evidence="1">Uncharacterized protein</fullName>
    </submittedName>
</protein>
<gene>
    <name evidence="1" type="ORF">BJ875DRAFT_439081</name>
</gene>
<organism evidence="1 2">
    <name type="scientific">Amylocarpus encephaloides</name>
    <dbReference type="NCBI Taxonomy" id="45428"/>
    <lineage>
        <taxon>Eukaryota</taxon>
        <taxon>Fungi</taxon>
        <taxon>Dikarya</taxon>
        <taxon>Ascomycota</taxon>
        <taxon>Pezizomycotina</taxon>
        <taxon>Leotiomycetes</taxon>
        <taxon>Helotiales</taxon>
        <taxon>Helotiales incertae sedis</taxon>
        <taxon>Amylocarpus</taxon>
    </lineage>
</organism>
<dbReference type="OrthoDB" id="2951834at2759"/>
<accession>A0A9P7YP01</accession>